<keyword evidence="1" id="KW-0732">Signal</keyword>
<dbReference type="PANTHER" id="PTHR20898:SF0">
    <property type="entry name" value="DAEDALUS ON 3-RELATED"/>
    <property type="match status" value="1"/>
</dbReference>
<name>A0A336MCF9_CULSO</name>
<feature type="chain" id="PRO_5036328659" evidence="1">
    <location>
        <begin position="24"/>
        <end position="356"/>
    </location>
</feature>
<dbReference type="EMBL" id="UFQT01000678">
    <property type="protein sequence ID" value="SSX26483.1"/>
    <property type="molecule type" value="Genomic_DNA"/>
</dbReference>
<reference evidence="2" key="1">
    <citation type="submission" date="2018-04" db="EMBL/GenBank/DDBJ databases">
        <authorList>
            <person name="Go L.Y."/>
            <person name="Mitchell J.A."/>
        </authorList>
    </citation>
    <scope>NUCLEOTIDE SEQUENCE</scope>
    <source>
        <tissue evidence="2">Whole organism</tissue>
    </source>
</reference>
<gene>
    <name evidence="3" type="primary">CSON013453</name>
</gene>
<protein>
    <submittedName>
        <fullName evidence="3">CSON013453 protein</fullName>
    </submittedName>
</protein>
<organism evidence="3">
    <name type="scientific">Culicoides sonorensis</name>
    <name type="common">Biting midge</name>
    <dbReference type="NCBI Taxonomy" id="179676"/>
    <lineage>
        <taxon>Eukaryota</taxon>
        <taxon>Metazoa</taxon>
        <taxon>Ecdysozoa</taxon>
        <taxon>Arthropoda</taxon>
        <taxon>Hexapoda</taxon>
        <taxon>Insecta</taxon>
        <taxon>Pterygota</taxon>
        <taxon>Neoptera</taxon>
        <taxon>Endopterygota</taxon>
        <taxon>Diptera</taxon>
        <taxon>Nematocera</taxon>
        <taxon>Chironomoidea</taxon>
        <taxon>Ceratopogonidae</taxon>
        <taxon>Ceratopogoninae</taxon>
        <taxon>Culicoides</taxon>
        <taxon>Monoculicoides</taxon>
    </lineage>
</organism>
<proteinExistence type="predicted"/>
<evidence type="ECO:0000313" key="3">
    <source>
        <dbReference type="EMBL" id="SSX26483.1"/>
    </source>
</evidence>
<accession>A0A336MCF9</accession>
<reference evidence="3" key="2">
    <citation type="submission" date="2018-07" db="EMBL/GenBank/DDBJ databases">
        <authorList>
            <person name="Quirk P.G."/>
            <person name="Krulwich T.A."/>
        </authorList>
    </citation>
    <scope>NUCLEOTIDE SEQUENCE</scope>
</reference>
<dbReference type="AlphaFoldDB" id="A0A336MCF9"/>
<dbReference type="VEuPathDB" id="VectorBase:CSON013453"/>
<feature type="signal peptide" evidence="1">
    <location>
        <begin position="1"/>
        <end position="23"/>
    </location>
</feature>
<evidence type="ECO:0000256" key="1">
    <source>
        <dbReference type="SAM" id="SignalP"/>
    </source>
</evidence>
<dbReference type="PANTHER" id="PTHR20898">
    <property type="entry name" value="DAEDALUS ON 3-RELATED-RELATED"/>
    <property type="match status" value="1"/>
</dbReference>
<sequence>MLLLVKIFWILIIILFLTSLVLTQDKLYAVKATSFKCVEIDPEHIVNVTCFLKATRYRGGKITIIYTYRNVSDVMTHLKLFFRNSAGRYNPYLLDMTFDECNKLKVCFNSNPISIQRIMCHFLKGNDTKDLKELEKILTCPYNHMQSMVDYEIDERFKSFWPTKVLPVGEYKYEATTYHKKTKKVYLKVVAKFIIKSNSVLGSLADMSMNVSDVMTNLKLFYRNSAGVYNPYLLDMTYDECNKLKICLNTNPISIPRIMCRFLRIDNKKDIKDDIKEMTNMPCPYNHMVSVIDYEIDERFKSFWPTKVLPVGEYKYEGTTYHKKTKKVYMKVIARFIIKSNSVLGSLADMSMLNMG</sequence>
<dbReference type="EMBL" id="UFQS01000678">
    <property type="protein sequence ID" value="SSX06127.1"/>
    <property type="molecule type" value="Genomic_DNA"/>
</dbReference>
<evidence type="ECO:0000313" key="2">
    <source>
        <dbReference type="EMBL" id="SSX06127.1"/>
    </source>
</evidence>